<sequence>EPSPVLRRRPGPPGRRPGPGRLPRRLRRRGAPGPPGAGRSGAWSRRRPPLLAGVPRPVRRDRLDLPPSRRRGGRQRARVGQRGPPGLRASDPVRGRLAARARPRGQGDALRDLLRHRGLHDAGGHGDRPGSL</sequence>
<feature type="non-terminal residue" evidence="2">
    <location>
        <position position="132"/>
    </location>
</feature>
<dbReference type="AlphaFoldDB" id="A0A6J4LNE5"/>
<organism evidence="2">
    <name type="scientific">uncultured Frankineae bacterium</name>
    <dbReference type="NCBI Taxonomy" id="437475"/>
    <lineage>
        <taxon>Bacteria</taxon>
        <taxon>Bacillati</taxon>
        <taxon>Actinomycetota</taxon>
        <taxon>Actinomycetes</taxon>
        <taxon>Frankiales</taxon>
        <taxon>environmental samples</taxon>
    </lineage>
</organism>
<feature type="compositionally biased region" description="Basic residues" evidence="1">
    <location>
        <begin position="1"/>
        <end position="10"/>
    </location>
</feature>
<feature type="region of interest" description="Disordered" evidence="1">
    <location>
        <begin position="1"/>
        <end position="132"/>
    </location>
</feature>
<gene>
    <name evidence="2" type="ORF">AVDCRST_MAG07-2156</name>
</gene>
<feature type="non-terminal residue" evidence="2">
    <location>
        <position position="1"/>
    </location>
</feature>
<protein>
    <submittedName>
        <fullName evidence="2">Uncharacterized protein</fullName>
    </submittedName>
</protein>
<name>A0A6J4LNE5_9ACTN</name>
<accession>A0A6J4LNE5</accession>
<feature type="compositionally biased region" description="Basic residues" evidence="1">
    <location>
        <begin position="68"/>
        <end position="79"/>
    </location>
</feature>
<proteinExistence type="predicted"/>
<evidence type="ECO:0000256" key="1">
    <source>
        <dbReference type="SAM" id="MobiDB-lite"/>
    </source>
</evidence>
<feature type="compositionally biased region" description="Basic and acidic residues" evidence="1">
    <location>
        <begin position="109"/>
        <end position="132"/>
    </location>
</feature>
<evidence type="ECO:0000313" key="2">
    <source>
        <dbReference type="EMBL" id="CAA9337482.1"/>
    </source>
</evidence>
<dbReference type="EMBL" id="CADCUB010000105">
    <property type="protein sequence ID" value="CAA9337482.1"/>
    <property type="molecule type" value="Genomic_DNA"/>
</dbReference>
<reference evidence="2" key="1">
    <citation type="submission" date="2020-02" db="EMBL/GenBank/DDBJ databases">
        <authorList>
            <person name="Meier V. D."/>
        </authorList>
    </citation>
    <scope>NUCLEOTIDE SEQUENCE</scope>
    <source>
        <strain evidence="2">AVDCRST_MAG07</strain>
    </source>
</reference>